<evidence type="ECO:0000313" key="2">
    <source>
        <dbReference type="EMBL" id="OIT08230.1"/>
    </source>
</evidence>
<keyword evidence="3" id="KW-1185">Reference proteome</keyword>
<name>A0A1J6ITQ6_NICAT</name>
<feature type="region of interest" description="Disordered" evidence="1">
    <location>
        <begin position="392"/>
        <end position="420"/>
    </location>
</feature>
<protein>
    <recommendedName>
        <fullName evidence="4">Retrotransposon gag domain-containing protein</fullName>
    </recommendedName>
</protein>
<proteinExistence type="predicted"/>
<reference evidence="2" key="1">
    <citation type="submission" date="2016-11" db="EMBL/GenBank/DDBJ databases">
        <title>The genome of Nicotiana attenuata.</title>
        <authorList>
            <person name="Xu S."/>
            <person name="Brockmoeller T."/>
            <person name="Gaquerel E."/>
            <person name="Navarro A."/>
            <person name="Kuhl H."/>
            <person name="Gase K."/>
            <person name="Ling Z."/>
            <person name="Zhou W."/>
            <person name="Kreitzer C."/>
            <person name="Stanke M."/>
            <person name="Tang H."/>
            <person name="Lyons E."/>
            <person name="Pandey P."/>
            <person name="Pandey S.P."/>
            <person name="Timmermann B."/>
            <person name="Baldwin I.T."/>
        </authorList>
    </citation>
    <scope>NUCLEOTIDE SEQUENCE [LARGE SCALE GENOMIC DNA]</scope>
    <source>
        <strain evidence="2">UT</strain>
    </source>
</reference>
<dbReference type="PANTHER" id="PTHR15503">
    <property type="entry name" value="LDOC1 RELATED"/>
    <property type="match status" value="1"/>
</dbReference>
<accession>A0A1J6ITQ6</accession>
<dbReference type="EMBL" id="MJEQ01037183">
    <property type="protein sequence ID" value="OIT08230.1"/>
    <property type="molecule type" value="Genomic_DNA"/>
</dbReference>
<dbReference type="InterPro" id="IPR032567">
    <property type="entry name" value="RTL1-rel"/>
</dbReference>
<dbReference type="Gramene" id="OIT08230">
    <property type="protein sequence ID" value="OIT08230"/>
    <property type="gene ID" value="A4A49_40265"/>
</dbReference>
<comment type="caution">
    <text evidence="2">The sequence shown here is derived from an EMBL/GenBank/DDBJ whole genome shotgun (WGS) entry which is preliminary data.</text>
</comment>
<dbReference type="PANTHER" id="PTHR15503:SF40">
    <property type="match status" value="1"/>
</dbReference>
<evidence type="ECO:0000313" key="3">
    <source>
        <dbReference type="Proteomes" id="UP000187609"/>
    </source>
</evidence>
<gene>
    <name evidence="2" type="ORF">A4A49_40265</name>
</gene>
<dbReference type="AlphaFoldDB" id="A0A1J6ITQ6"/>
<evidence type="ECO:0008006" key="4">
    <source>
        <dbReference type="Google" id="ProtNLM"/>
    </source>
</evidence>
<dbReference type="Proteomes" id="UP000187609">
    <property type="component" value="Unassembled WGS sequence"/>
</dbReference>
<feature type="compositionally biased region" description="Polar residues" evidence="1">
    <location>
        <begin position="409"/>
        <end position="420"/>
    </location>
</feature>
<sequence>MEDGLKKLEALLQNHITEENKKAESTDAKIDDLARKFDVLMEKLLPNLAGILGSAPMEIHNYNSRVEFPYFDGAVGADPCSWLRKCERYFHYNHLSMPEQKLEEAVLHLKGRAEAWYFSYQLSKGNVRWPELCEEICRRFQDADNKGLKEDIRHTVKMLNPYNLSQDVEKARHQEKVIETWNKKGKTPWGRGSAYENHQQTNTRTPILGTKGAGPANYSAPGNKGFDNRRNNGLCWKCGDKYFHGHVCKQKQINAMAAAEDQAIMETVEEGETGEEGNSDNQIKEEVMDEAISLNSLSDLGSTHSFLDIETPEKIGCKITESALMRITVANGNYLTSRHTCHKFKQAIQGVEFEGSVRLVRLGGNEEVEDQEQVPAVIQQVLKQFPDVVEEPTSLPPKRNHDHYIPLKPNTTPVSIRPYSTSSQKERWELEILY</sequence>
<organism evidence="2 3">
    <name type="scientific">Nicotiana attenuata</name>
    <name type="common">Coyote tobacco</name>
    <dbReference type="NCBI Taxonomy" id="49451"/>
    <lineage>
        <taxon>Eukaryota</taxon>
        <taxon>Viridiplantae</taxon>
        <taxon>Streptophyta</taxon>
        <taxon>Embryophyta</taxon>
        <taxon>Tracheophyta</taxon>
        <taxon>Spermatophyta</taxon>
        <taxon>Magnoliopsida</taxon>
        <taxon>eudicotyledons</taxon>
        <taxon>Gunneridae</taxon>
        <taxon>Pentapetalae</taxon>
        <taxon>asterids</taxon>
        <taxon>lamiids</taxon>
        <taxon>Solanales</taxon>
        <taxon>Solanaceae</taxon>
        <taxon>Nicotianoideae</taxon>
        <taxon>Nicotianeae</taxon>
        <taxon>Nicotiana</taxon>
    </lineage>
</organism>
<evidence type="ECO:0000256" key="1">
    <source>
        <dbReference type="SAM" id="MobiDB-lite"/>
    </source>
</evidence>